<comment type="caution">
    <text evidence="1">The sequence shown here is derived from an EMBL/GenBank/DDBJ whole genome shotgun (WGS) entry which is preliminary data.</text>
</comment>
<reference evidence="1 2" key="1">
    <citation type="journal article" date="2019" name="Sci. Rep.">
        <title>Orb-weaving spider Araneus ventricosus genome elucidates the spidroin gene catalogue.</title>
        <authorList>
            <person name="Kono N."/>
            <person name="Nakamura H."/>
            <person name="Ohtoshi R."/>
            <person name="Moran D.A.P."/>
            <person name="Shinohara A."/>
            <person name="Yoshida Y."/>
            <person name="Fujiwara M."/>
            <person name="Mori M."/>
            <person name="Tomita M."/>
            <person name="Arakawa K."/>
        </authorList>
    </citation>
    <scope>NUCLEOTIDE SEQUENCE [LARGE SCALE GENOMIC DNA]</scope>
</reference>
<dbReference type="OrthoDB" id="6434150at2759"/>
<keyword evidence="2" id="KW-1185">Reference proteome</keyword>
<gene>
    <name evidence="1" type="ORF">AVEN_11126_1</name>
</gene>
<dbReference type="AlphaFoldDB" id="A0A4Y2JIV0"/>
<proteinExistence type="predicted"/>
<name>A0A4Y2JIV0_ARAVE</name>
<protein>
    <submittedName>
        <fullName evidence="1">Uncharacterized protein</fullName>
    </submittedName>
</protein>
<sequence length="166" mass="18646">MSYQAARTTGGSQLDVPSGGAYVFKGTDVKRRVIEILRNNFDHYQFNVTNAYSFKRVNRTSPNADLHVIEGIIPLPLKAELQTAYTRISGLNKACSPHNHKVSLGDYEGKATTTKFHPATFILEERVSIKEQITTDTTINYFMDGSKMVDKTGTSYFKWADNTIKD</sequence>
<accession>A0A4Y2JIV0</accession>
<evidence type="ECO:0000313" key="1">
    <source>
        <dbReference type="EMBL" id="GBM89825.1"/>
    </source>
</evidence>
<evidence type="ECO:0000313" key="2">
    <source>
        <dbReference type="Proteomes" id="UP000499080"/>
    </source>
</evidence>
<dbReference type="Proteomes" id="UP000499080">
    <property type="component" value="Unassembled WGS sequence"/>
</dbReference>
<organism evidence="1 2">
    <name type="scientific">Araneus ventricosus</name>
    <name type="common">Orbweaver spider</name>
    <name type="synonym">Epeira ventricosa</name>
    <dbReference type="NCBI Taxonomy" id="182803"/>
    <lineage>
        <taxon>Eukaryota</taxon>
        <taxon>Metazoa</taxon>
        <taxon>Ecdysozoa</taxon>
        <taxon>Arthropoda</taxon>
        <taxon>Chelicerata</taxon>
        <taxon>Arachnida</taxon>
        <taxon>Araneae</taxon>
        <taxon>Araneomorphae</taxon>
        <taxon>Entelegynae</taxon>
        <taxon>Araneoidea</taxon>
        <taxon>Araneidae</taxon>
        <taxon>Araneus</taxon>
    </lineage>
</organism>
<dbReference type="EMBL" id="BGPR01003577">
    <property type="protein sequence ID" value="GBM89825.1"/>
    <property type="molecule type" value="Genomic_DNA"/>
</dbReference>